<keyword evidence="3 5" id="KW-1133">Transmembrane helix</keyword>
<evidence type="ECO:0000256" key="2">
    <source>
        <dbReference type="ARBA" id="ARBA00022692"/>
    </source>
</evidence>
<evidence type="ECO:0000313" key="7">
    <source>
        <dbReference type="Proteomes" id="UP000479190"/>
    </source>
</evidence>
<dbReference type="Gene3D" id="1.20.1250.20">
    <property type="entry name" value="MFS general substrate transporter like domains"/>
    <property type="match status" value="1"/>
</dbReference>
<evidence type="ECO:0000256" key="1">
    <source>
        <dbReference type="ARBA" id="ARBA00004141"/>
    </source>
</evidence>
<feature type="transmembrane region" description="Helical" evidence="5">
    <location>
        <begin position="201"/>
        <end position="220"/>
    </location>
</feature>
<feature type="transmembrane region" description="Helical" evidence="5">
    <location>
        <begin position="300"/>
        <end position="326"/>
    </location>
</feature>
<feature type="transmembrane region" description="Helical" evidence="5">
    <location>
        <begin position="50"/>
        <end position="69"/>
    </location>
</feature>
<dbReference type="OrthoDB" id="2985014at2759"/>
<protein>
    <submittedName>
        <fullName evidence="6">Uncharacterized protein</fullName>
    </submittedName>
</protein>
<reference evidence="6 7" key="1">
    <citation type="submission" date="2020-02" db="EMBL/GenBank/DDBJ databases">
        <authorList>
            <person name="Ferguson B K."/>
        </authorList>
    </citation>
    <scope>NUCLEOTIDE SEQUENCE [LARGE SCALE GENOMIC DNA]</scope>
</reference>
<sequence length="343" mass="39467">MLSKDGRRIKFFLPGKTWEVFWPLLLYSVGYVGSILLAGRWASDHSPQRLLSHGMILNGLLHCVYAMMINFWPYHPYGYPVIMHLLYKLWHVLHGVANSFFLPSAYTILARNVPMRYRASVDDSYEFVDQKGPNYRPPVPWSEMFRSLPVWTLIVTHAVYFVTQFYSPLGQTMTINFYHPATYEELRLLQFKRIVAELPPFFVAIACTLLSGCLSDWLVAKSYLTRDRSRKVFQFVGAAVPMGGLMILRVIFVSSFHTYYYEDVLNVVKFGWLVFVGLACVQSSGFLINHMDLSPYYAGLLVAISEVANQVVMCLLIWIFGFYVSIIAETFYPSRGQTINVFV</sequence>
<dbReference type="EMBL" id="CADCXV010000676">
    <property type="protein sequence ID" value="CAB0032332.1"/>
    <property type="molecule type" value="Genomic_DNA"/>
</dbReference>
<name>A0A6H5I797_9HYME</name>
<dbReference type="InterPro" id="IPR036259">
    <property type="entry name" value="MFS_trans_sf"/>
</dbReference>
<keyword evidence="4 5" id="KW-0472">Membrane</keyword>
<feature type="transmembrane region" description="Helical" evidence="5">
    <location>
        <begin position="270"/>
        <end position="288"/>
    </location>
</feature>
<accession>A0A6H5I797</accession>
<evidence type="ECO:0000256" key="3">
    <source>
        <dbReference type="ARBA" id="ARBA00022989"/>
    </source>
</evidence>
<dbReference type="GO" id="GO:0016020">
    <property type="term" value="C:membrane"/>
    <property type="evidence" value="ECO:0007669"/>
    <property type="project" value="UniProtKB-SubCell"/>
</dbReference>
<dbReference type="Proteomes" id="UP000479190">
    <property type="component" value="Unassembled WGS sequence"/>
</dbReference>
<evidence type="ECO:0000256" key="5">
    <source>
        <dbReference type="SAM" id="Phobius"/>
    </source>
</evidence>
<evidence type="ECO:0000256" key="4">
    <source>
        <dbReference type="ARBA" id="ARBA00023136"/>
    </source>
</evidence>
<dbReference type="InterPro" id="IPR050382">
    <property type="entry name" value="MFS_Na/Anion_cotransporter"/>
</dbReference>
<dbReference type="PANTHER" id="PTHR11662:SF399">
    <property type="entry name" value="FI19708P1-RELATED"/>
    <property type="match status" value="1"/>
</dbReference>
<dbReference type="GO" id="GO:0006820">
    <property type="term" value="P:monoatomic anion transport"/>
    <property type="evidence" value="ECO:0007669"/>
    <property type="project" value="TreeGrafter"/>
</dbReference>
<keyword evidence="2 5" id="KW-0812">Transmembrane</keyword>
<comment type="subcellular location">
    <subcellularLocation>
        <location evidence="1">Membrane</location>
        <topology evidence="1">Multi-pass membrane protein</topology>
    </subcellularLocation>
</comment>
<proteinExistence type="predicted"/>
<feature type="transmembrane region" description="Helical" evidence="5">
    <location>
        <begin position="232"/>
        <end position="258"/>
    </location>
</feature>
<dbReference type="GO" id="GO:0022857">
    <property type="term" value="F:transmembrane transporter activity"/>
    <property type="evidence" value="ECO:0007669"/>
    <property type="project" value="TreeGrafter"/>
</dbReference>
<dbReference type="PANTHER" id="PTHR11662">
    <property type="entry name" value="SOLUTE CARRIER FAMILY 17"/>
    <property type="match status" value="1"/>
</dbReference>
<feature type="transmembrane region" description="Helical" evidence="5">
    <location>
        <begin position="89"/>
        <end position="109"/>
    </location>
</feature>
<keyword evidence="7" id="KW-1185">Reference proteome</keyword>
<organism evidence="6 7">
    <name type="scientific">Trichogramma brassicae</name>
    <dbReference type="NCBI Taxonomy" id="86971"/>
    <lineage>
        <taxon>Eukaryota</taxon>
        <taxon>Metazoa</taxon>
        <taxon>Ecdysozoa</taxon>
        <taxon>Arthropoda</taxon>
        <taxon>Hexapoda</taxon>
        <taxon>Insecta</taxon>
        <taxon>Pterygota</taxon>
        <taxon>Neoptera</taxon>
        <taxon>Endopterygota</taxon>
        <taxon>Hymenoptera</taxon>
        <taxon>Apocrita</taxon>
        <taxon>Proctotrupomorpha</taxon>
        <taxon>Chalcidoidea</taxon>
        <taxon>Trichogrammatidae</taxon>
        <taxon>Trichogramma</taxon>
    </lineage>
</organism>
<dbReference type="AlphaFoldDB" id="A0A6H5I797"/>
<dbReference type="SUPFAM" id="SSF103473">
    <property type="entry name" value="MFS general substrate transporter"/>
    <property type="match status" value="1"/>
</dbReference>
<feature type="transmembrane region" description="Helical" evidence="5">
    <location>
        <begin position="20"/>
        <end position="38"/>
    </location>
</feature>
<evidence type="ECO:0000313" key="6">
    <source>
        <dbReference type="EMBL" id="CAB0032332.1"/>
    </source>
</evidence>
<gene>
    <name evidence="6" type="ORF">TBRA_LOCUS4274</name>
</gene>